<sequence>MLNAEIDPAEAGFDPQRLARIDTHFARYVDEGKLPGYLAVIARDGKVVHVAKAGQADIEAGRAVADDTLWRIYSMTKPITSVALMLLWEAGAFELKDPIETYLPAFKDARVWAGGNQNKPITRPAVEPIRIWHLLTHTAGLTYGFHYAHPLDGVYRDHGYEFGSRASLADTVDAFGQLPLLFEPGTEFNYSVATDVLGRLIEVLSGQSLDVFLQERIFAPLGMTDTAFSAVDPDRMAALYQPGLKRDDRMGQVALHTPAMLSGGGGLVGTAADYHRFTSMLVAGGAPLLAPRTLRLMARNHLPGGAELKDIARPTISETQNDGMGFGLGFSVVLDPAATKLASPAGELAWGGLASTAFFVSPQDRLSVQFFTQMIPSSAYPLRSQLRQLVYQAMTD</sequence>
<dbReference type="InterPro" id="IPR012338">
    <property type="entry name" value="Beta-lactam/transpept-like"/>
</dbReference>
<dbReference type="Gene3D" id="3.40.710.10">
    <property type="entry name" value="DD-peptidase/beta-lactamase superfamily"/>
    <property type="match status" value="1"/>
</dbReference>
<gene>
    <name evidence="2" type="ORF">OJ997_25660</name>
</gene>
<dbReference type="InterPro" id="IPR050789">
    <property type="entry name" value="Diverse_Enzym_Activities"/>
</dbReference>
<keyword evidence="3" id="KW-1185">Reference proteome</keyword>
<reference evidence="2" key="1">
    <citation type="submission" date="2022-10" db="EMBL/GenBank/DDBJ databases">
        <title>The WGS of Solirubrobacter phytolaccae KCTC 29190.</title>
        <authorList>
            <person name="Jiang Z."/>
        </authorList>
    </citation>
    <scope>NUCLEOTIDE SEQUENCE</scope>
    <source>
        <strain evidence="2">KCTC 29190</strain>
    </source>
</reference>
<evidence type="ECO:0000259" key="1">
    <source>
        <dbReference type="Pfam" id="PF00144"/>
    </source>
</evidence>
<accession>A0A9X3NCT6</accession>
<name>A0A9X3NCT6_9ACTN</name>
<dbReference type="InterPro" id="IPR001466">
    <property type="entry name" value="Beta-lactam-related"/>
</dbReference>
<dbReference type="Pfam" id="PF00144">
    <property type="entry name" value="Beta-lactamase"/>
    <property type="match status" value="1"/>
</dbReference>
<feature type="domain" description="Beta-lactamase-related" evidence="1">
    <location>
        <begin position="22"/>
        <end position="373"/>
    </location>
</feature>
<dbReference type="PANTHER" id="PTHR43283">
    <property type="entry name" value="BETA-LACTAMASE-RELATED"/>
    <property type="match status" value="1"/>
</dbReference>
<dbReference type="AlphaFoldDB" id="A0A9X3NCT6"/>
<evidence type="ECO:0000313" key="2">
    <source>
        <dbReference type="EMBL" id="MDA0183721.1"/>
    </source>
</evidence>
<proteinExistence type="predicted"/>
<comment type="caution">
    <text evidence="2">The sequence shown here is derived from an EMBL/GenBank/DDBJ whole genome shotgun (WGS) entry which is preliminary data.</text>
</comment>
<evidence type="ECO:0000313" key="3">
    <source>
        <dbReference type="Proteomes" id="UP001147653"/>
    </source>
</evidence>
<dbReference type="Proteomes" id="UP001147653">
    <property type="component" value="Unassembled WGS sequence"/>
</dbReference>
<dbReference type="EMBL" id="JAPDDP010000059">
    <property type="protein sequence ID" value="MDA0183721.1"/>
    <property type="molecule type" value="Genomic_DNA"/>
</dbReference>
<protein>
    <submittedName>
        <fullName evidence="2">Beta-lactamase family protein</fullName>
    </submittedName>
</protein>
<dbReference type="RefSeq" id="WP_270028135.1">
    <property type="nucleotide sequence ID" value="NZ_JAPDDP010000059.1"/>
</dbReference>
<dbReference type="PANTHER" id="PTHR43283:SF3">
    <property type="entry name" value="BETA-LACTAMASE FAMILY PROTEIN (AFU_ORTHOLOGUE AFUA_5G07500)"/>
    <property type="match status" value="1"/>
</dbReference>
<organism evidence="2 3">
    <name type="scientific">Solirubrobacter phytolaccae</name>
    <dbReference type="NCBI Taxonomy" id="1404360"/>
    <lineage>
        <taxon>Bacteria</taxon>
        <taxon>Bacillati</taxon>
        <taxon>Actinomycetota</taxon>
        <taxon>Thermoleophilia</taxon>
        <taxon>Solirubrobacterales</taxon>
        <taxon>Solirubrobacteraceae</taxon>
        <taxon>Solirubrobacter</taxon>
    </lineage>
</organism>
<dbReference type="SUPFAM" id="SSF56601">
    <property type="entry name" value="beta-lactamase/transpeptidase-like"/>
    <property type="match status" value="1"/>
</dbReference>